<name>A8M9J8_CALMQ</name>
<evidence type="ECO:0000259" key="1">
    <source>
        <dbReference type="PROSITE" id="PS52002"/>
    </source>
</evidence>
<gene>
    <name evidence="2" type="ordered locus">Cmaq_0025</name>
</gene>
<dbReference type="InterPro" id="IPR037156">
    <property type="entry name" value="Lsm_C_sf"/>
</dbReference>
<dbReference type="SUPFAM" id="SSF50182">
    <property type="entry name" value="Sm-like ribonucleoproteins"/>
    <property type="match status" value="1"/>
</dbReference>
<dbReference type="PROSITE" id="PS52002">
    <property type="entry name" value="SM"/>
    <property type="match status" value="1"/>
</dbReference>
<accession>A8M9J8</accession>
<dbReference type="InterPro" id="IPR010920">
    <property type="entry name" value="LSM_dom_sf"/>
</dbReference>
<dbReference type="GO" id="GO:1990904">
    <property type="term" value="C:ribonucleoprotein complex"/>
    <property type="evidence" value="ECO:0007669"/>
    <property type="project" value="UniProtKB-KW"/>
</dbReference>
<dbReference type="Proteomes" id="UP000001137">
    <property type="component" value="Chromosome"/>
</dbReference>
<reference evidence="2 3" key="1">
    <citation type="submission" date="2007-10" db="EMBL/GenBank/DDBJ databases">
        <title>Complete sequence of Caldivirga maquilingensis IC-167.</title>
        <authorList>
            <consortium name="US DOE Joint Genome Institute"/>
            <person name="Copeland A."/>
            <person name="Lucas S."/>
            <person name="Lapidus A."/>
            <person name="Barry K."/>
            <person name="Glavina del Rio T."/>
            <person name="Dalin E."/>
            <person name="Tice H."/>
            <person name="Pitluck S."/>
            <person name="Saunders E."/>
            <person name="Brettin T."/>
            <person name="Bruce D."/>
            <person name="Detter J.C."/>
            <person name="Han C."/>
            <person name="Schmutz J."/>
            <person name="Larimer F."/>
            <person name="Land M."/>
            <person name="Hauser L."/>
            <person name="Kyrpides N."/>
            <person name="Ivanova N."/>
            <person name="Biddle J.F."/>
            <person name="Zhang Z."/>
            <person name="Fitz-Gibbon S.T."/>
            <person name="Lowe T.M."/>
            <person name="Saltikov C."/>
            <person name="House C.H."/>
            <person name="Richardson P."/>
        </authorList>
    </citation>
    <scope>NUCLEOTIDE SEQUENCE [LARGE SCALE GENOMIC DNA]</scope>
    <source>
        <strain evidence="3">ATCC 700844 / DSM 13496 / JCM 10307 / IC-167</strain>
    </source>
</reference>
<keyword evidence="3" id="KW-1185">Reference proteome</keyword>
<dbReference type="InterPro" id="IPR001163">
    <property type="entry name" value="Sm_dom_euk/arc"/>
</dbReference>
<dbReference type="EMBL" id="CP000852">
    <property type="protein sequence ID" value="ABW00879.1"/>
    <property type="molecule type" value="Genomic_DNA"/>
</dbReference>
<dbReference type="Pfam" id="PF14894">
    <property type="entry name" value="Lsm_C"/>
    <property type="match status" value="1"/>
</dbReference>
<dbReference type="OrthoDB" id="24895at2157"/>
<dbReference type="InterPro" id="IPR047575">
    <property type="entry name" value="Sm"/>
</dbReference>
<sequence length="140" mass="15885">MAFGEGARRFNAEVMGMLGRKVLVNLIGGSFYRGQLVGIDQGLNIVLVDVTNDRNERFPKVLIKSEAIRDIALVEEYIDLRELAKILEKYFPGMVKYIEETNTIIVSENVTVTEEGVKGTGLVARRVKEIYDEYVQSRKR</sequence>
<dbReference type="GO" id="GO:0003723">
    <property type="term" value="F:RNA binding"/>
    <property type="evidence" value="ECO:0007669"/>
    <property type="project" value="InterPro"/>
</dbReference>
<dbReference type="STRING" id="397948.Cmaq_0025"/>
<dbReference type="Gene3D" id="3.30.310.60">
    <property type="entry name" value="Like-Sm ribonucleoprotein, C-terminal domain"/>
    <property type="match status" value="1"/>
</dbReference>
<evidence type="ECO:0000313" key="3">
    <source>
        <dbReference type="Proteomes" id="UP000001137"/>
    </source>
</evidence>
<dbReference type="CDD" id="cd11679">
    <property type="entry name" value="archaeal_Sm_like"/>
    <property type="match status" value="1"/>
</dbReference>
<dbReference type="HOGENOM" id="CLU_145829_0_0_2"/>
<dbReference type="SMART" id="SM00651">
    <property type="entry name" value="Sm"/>
    <property type="match status" value="1"/>
</dbReference>
<dbReference type="Gene3D" id="2.30.30.100">
    <property type="match status" value="1"/>
</dbReference>
<evidence type="ECO:0000313" key="2">
    <source>
        <dbReference type="EMBL" id="ABW00879.1"/>
    </source>
</evidence>
<dbReference type="KEGG" id="cma:Cmaq_0025"/>
<dbReference type="AlphaFoldDB" id="A8M9J8"/>
<protein>
    <submittedName>
        <fullName evidence="2">Like-Sm ribonucleoprotein core</fullName>
    </submittedName>
</protein>
<feature type="domain" description="Sm" evidence="1">
    <location>
        <begin position="9"/>
        <end position="77"/>
    </location>
</feature>
<dbReference type="RefSeq" id="WP_012185099.1">
    <property type="nucleotide sequence ID" value="NC_009954.1"/>
</dbReference>
<keyword evidence="2" id="KW-0687">Ribonucleoprotein</keyword>
<dbReference type="InterPro" id="IPR028277">
    <property type="entry name" value="Lsm_C"/>
</dbReference>
<dbReference type="eggNOG" id="arCOG00999">
    <property type="taxonomic scope" value="Archaea"/>
</dbReference>
<dbReference type="GeneID" id="5710042"/>
<dbReference type="Pfam" id="PF01423">
    <property type="entry name" value="LSM"/>
    <property type="match status" value="1"/>
</dbReference>
<proteinExistence type="predicted"/>
<organism evidence="2 3">
    <name type="scientific">Caldivirga maquilingensis (strain ATCC 700844 / DSM 13496 / JCM 10307 / IC-167)</name>
    <dbReference type="NCBI Taxonomy" id="397948"/>
    <lineage>
        <taxon>Archaea</taxon>
        <taxon>Thermoproteota</taxon>
        <taxon>Thermoprotei</taxon>
        <taxon>Thermoproteales</taxon>
        <taxon>Thermoproteaceae</taxon>
        <taxon>Caldivirga</taxon>
    </lineage>
</organism>